<sequence length="87" mass="10115">MLIREWYYSAKKHSVTTFQCCVGLHSFVQEDICVVNLGSLYFSVYNPVLVNMYKEFISITRQHLSKEASGVVCSHTTVKYVEYSMYL</sequence>
<proteinExistence type="predicted"/>
<gene>
    <name evidence="1" type="ORF">LSH36_2017g00000</name>
</gene>
<accession>A0AAD9IQH1</accession>
<keyword evidence="2" id="KW-1185">Reference proteome</keyword>
<comment type="caution">
    <text evidence="1">The sequence shown here is derived from an EMBL/GenBank/DDBJ whole genome shotgun (WGS) entry which is preliminary data.</text>
</comment>
<dbReference type="EMBL" id="JAODUP010002011">
    <property type="protein sequence ID" value="KAK2139122.1"/>
    <property type="molecule type" value="Genomic_DNA"/>
</dbReference>
<protein>
    <submittedName>
        <fullName evidence="1">Uncharacterized protein</fullName>
    </submittedName>
</protein>
<organism evidence="1 2">
    <name type="scientific">Paralvinella palmiformis</name>
    <dbReference type="NCBI Taxonomy" id="53620"/>
    <lineage>
        <taxon>Eukaryota</taxon>
        <taxon>Metazoa</taxon>
        <taxon>Spiralia</taxon>
        <taxon>Lophotrochozoa</taxon>
        <taxon>Annelida</taxon>
        <taxon>Polychaeta</taxon>
        <taxon>Sedentaria</taxon>
        <taxon>Canalipalpata</taxon>
        <taxon>Terebellida</taxon>
        <taxon>Terebelliformia</taxon>
        <taxon>Alvinellidae</taxon>
        <taxon>Paralvinella</taxon>
    </lineage>
</organism>
<evidence type="ECO:0000313" key="2">
    <source>
        <dbReference type="Proteomes" id="UP001208570"/>
    </source>
</evidence>
<evidence type="ECO:0000313" key="1">
    <source>
        <dbReference type="EMBL" id="KAK2139122.1"/>
    </source>
</evidence>
<reference evidence="1" key="1">
    <citation type="journal article" date="2023" name="Mol. Biol. Evol.">
        <title>Third-Generation Sequencing Reveals the Adaptive Role of the Epigenome in Three Deep-Sea Polychaetes.</title>
        <authorList>
            <person name="Perez M."/>
            <person name="Aroh O."/>
            <person name="Sun Y."/>
            <person name="Lan Y."/>
            <person name="Juniper S.K."/>
            <person name="Young C.R."/>
            <person name="Angers B."/>
            <person name="Qian P.Y."/>
        </authorList>
    </citation>
    <scope>NUCLEOTIDE SEQUENCE</scope>
    <source>
        <strain evidence="1">P08H-3</strain>
    </source>
</reference>
<dbReference type="AlphaFoldDB" id="A0AAD9IQH1"/>
<dbReference type="Proteomes" id="UP001208570">
    <property type="component" value="Unassembled WGS sequence"/>
</dbReference>
<name>A0AAD9IQH1_9ANNE</name>